<accession>A0ABP4J1T9</accession>
<feature type="region of interest" description="Disordered" evidence="11">
    <location>
        <begin position="26"/>
        <end position="70"/>
    </location>
</feature>
<dbReference type="SUPFAM" id="SSF52743">
    <property type="entry name" value="Subtilisin-like"/>
    <property type="match status" value="1"/>
</dbReference>
<comment type="subcellular location">
    <subcellularLocation>
        <location evidence="1">Cell membrane</location>
        <topology evidence="1">Single-pass membrane protein</topology>
    </subcellularLocation>
</comment>
<gene>
    <name evidence="15" type="ORF">GCM10009613_59460</name>
</gene>
<dbReference type="Gene3D" id="3.40.50.200">
    <property type="entry name" value="Peptidase S8/S53 domain"/>
    <property type="match status" value="1"/>
</dbReference>
<feature type="active site" description="Charge relay system" evidence="10">
    <location>
        <position position="79"/>
    </location>
</feature>
<comment type="similarity">
    <text evidence="2 10">Belongs to the peptidase S8 family.</text>
</comment>
<keyword evidence="13" id="KW-0732">Signal</keyword>
<keyword evidence="7 10" id="KW-0720">Serine protease</keyword>
<dbReference type="InterPro" id="IPR015500">
    <property type="entry name" value="Peptidase_S8_subtilisin-rel"/>
</dbReference>
<feature type="transmembrane region" description="Helical" evidence="12">
    <location>
        <begin position="383"/>
        <end position="403"/>
    </location>
</feature>
<feature type="compositionally biased region" description="Pro residues" evidence="11">
    <location>
        <begin position="56"/>
        <end position="66"/>
    </location>
</feature>
<keyword evidence="9 12" id="KW-0472">Membrane</keyword>
<evidence type="ECO:0000256" key="10">
    <source>
        <dbReference type="PROSITE-ProRule" id="PRU01240"/>
    </source>
</evidence>
<dbReference type="InterPro" id="IPR000209">
    <property type="entry name" value="Peptidase_S8/S53_dom"/>
</dbReference>
<dbReference type="EMBL" id="BAAAJK010000053">
    <property type="protein sequence ID" value="GAA1401324.1"/>
    <property type="molecule type" value="Genomic_DNA"/>
</dbReference>
<dbReference type="InterPro" id="IPR023834">
    <property type="entry name" value="T7SS_pept_S8A_mycosin"/>
</dbReference>
<dbReference type="PROSITE" id="PS00138">
    <property type="entry name" value="SUBTILASE_SER"/>
    <property type="match status" value="1"/>
</dbReference>
<evidence type="ECO:0000256" key="9">
    <source>
        <dbReference type="ARBA" id="ARBA00023136"/>
    </source>
</evidence>
<keyword evidence="8 12" id="KW-1133">Transmembrane helix</keyword>
<proteinExistence type="inferred from homology"/>
<evidence type="ECO:0000256" key="3">
    <source>
        <dbReference type="ARBA" id="ARBA00022475"/>
    </source>
</evidence>
<dbReference type="PROSITE" id="PS51892">
    <property type="entry name" value="SUBTILASE"/>
    <property type="match status" value="1"/>
</dbReference>
<dbReference type="PRINTS" id="PR00723">
    <property type="entry name" value="SUBTILISIN"/>
</dbReference>
<feature type="domain" description="Peptidase S8/S53" evidence="14">
    <location>
        <begin position="70"/>
        <end position="338"/>
    </location>
</feature>
<evidence type="ECO:0000256" key="12">
    <source>
        <dbReference type="SAM" id="Phobius"/>
    </source>
</evidence>
<evidence type="ECO:0000313" key="15">
    <source>
        <dbReference type="EMBL" id="GAA1401324.1"/>
    </source>
</evidence>
<dbReference type="PANTHER" id="PTHR43806:SF11">
    <property type="entry name" value="CEREVISIN-RELATED"/>
    <property type="match status" value="1"/>
</dbReference>
<dbReference type="InterPro" id="IPR050131">
    <property type="entry name" value="Peptidase_S8_subtilisin-like"/>
</dbReference>
<organism evidence="15 16">
    <name type="scientific">Pseudonocardia kongjuensis</name>
    <dbReference type="NCBI Taxonomy" id="102227"/>
    <lineage>
        <taxon>Bacteria</taxon>
        <taxon>Bacillati</taxon>
        <taxon>Actinomycetota</taxon>
        <taxon>Actinomycetes</taxon>
        <taxon>Pseudonocardiales</taxon>
        <taxon>Pseudonocardiaceae</taxon>
        <taxon>Pseudonocardia</taxon>
    </lineage>
</organism>
<keyword evidence="4 10" id="KW-0645">Protease</keyword>
<keyword evidence="5 12" id="KW-0812">Transmembrane</keyword>
<comment type="caution">
    <text evidence="15">The sequence shown here is derived from an EMBL/GenBank/DDBJ whole genome shotgun (WGS) entry which is preliminary data.</text>
</comment>
<dbReference type="RefSeq" id="WP_344028930.1">
    <property type="nucleotide sequence ID" value="NZ_BAAAJK010000053.1"/>
</dbReference>
<dbReference type="PANTHER" id="PTHR43806">
    <property type="entry name" value="PEPTIDASE S8"/>
    <property type="match status" value="1"/>
</dbReference>
<evidence type="ECO:0000256" key="5">
    <source>
        <dbReference type="ARBA" id="ARBA00022692"/>
    </source>
</evidence>
<reference evidence="16" key="1">
    <citation type="journal article" date="2019" name="Int. J. Syst. Evol. Microbiol.">
        <title>The Global Catalogue of Microorganisms (GCM) 10K type strain sequencing project: providing services to taxonomists for standard genome sequencing and annotation.</title>
        <authorList>
            <consortium name="The Broad Institute Genomics Platform"/>
            <consortium name="The Broad Institute Genome Sequencing Center for Infectious Disease"/>
            <person name="Wu L."/>
            <person name="Ma J."/>
        </authorList>
    </citation>
    <scope>NUCLEOTIDE SEQUENCE [LARGE SCALE GENOMIC DNA]</scope>
    <source>
        <strain evidence="16">JCM 11896</strain>
    </source>
</reference>
<dbReference type="InterPro" id="IPR023828">
    <property type="entry name" value="Peptidase_S8_Ser-AS"/>
</dbReference>
<evidence type="ECO:0000256" key="11">
    <source>
        <dbReference type="SAM" id="MobiDB-lite"/>
    </source>
</evidence>
<dbReference type="Proteomes" id="UP001501414">
    <property type="component" value="Unassembled WGS sequence"/>
</dbReference>
<evidence type="ECO:0000256" key="8">
    <source>
        <dbReference type="ARBA" id="ARBA00022989"/>
    </source>
</evidence>
<evidence type="ECO:0000256" key="13">
    <source>
        <dbReference type="SAM" id="SignalP"/>
    </source>
</evidence>
<feature type="signal peptide" evidence="13">
    <location>
        <begin position="1"/>
        <end position="29"/>
    </location>
</feature>
<evidence type="ECO:0000256" key="2">
    <source>
        <dbReference type="ARBA" id="ARBA00011073"/>
    </source>
</evidence>
<protein>
    <recommendedName>
        <fullName evidence="14">Peptidase S8/S53 domain-containing protein</fullName>
    </recommendedName>
</protein>
<evidence type="ECO:0000256" key="6">
    <source>
        <dbReference type="ARBA" id="ARBA00022801"/>
    </source>
</evidence>
<evidence type="ECO:0000256" key="4">
    <source>
        <dbReference type="ARBA" id="ARBA00022670"/>
    </source>
</evidence>
<dbReference type="InterPro" id="IPR036852">
    <property type="entry name" value="Peptidase_S8/S53_dom_sf"/>
</dbReference>
<feature type="chain" id="PRO_5046733807" description="Peptidase S8/S53 domain-containing protein" evidence="13">
    <location>
        <begin position="30"/>
        <end position="452"/>
    </location>
</feature>
<keyword evidence="3" id="KW-1003">Cell membrane</keyword>
<sequence>MSGLRTATALAAAALAVLAALAAAGPAAADPGPPRPADGLRQTTGCTEPGPGGPGSTPPPSAPPPGLASGAGRLVAVIDTGVAPVPRLAGRLQGGGDYLTGGDGLTDCDGHGTGVALVLAGAADPVTGGGAGIAPGAGVLSLRQSSTRFVVGDPDGSERPAGDIATLASAIRRAVALGASVVNVSQVVCVPAAAADDAGAALHAAVTAAAAADVLVVAAAGNVDPAGTCTGDPDLRPLPAAYDEVLAVGAVDARDHPAGFSIAGPWIDVAAPGVDLPAPAGPEGAVVSGTSYAAPVVAGTAALLRERFPMLTAGQVADRILATARRPAAGRDDRVGTGVVDPAAALTAEPLLLVPGHHGGAAAGTGRVPLPVPAAPRAGLPTAAGVGAVAAGGGALALALTAVRRRPAARDSGRSPGHPGGPPGGPPGAGGSPRHVGGVPRGREVQRSGPRQ</sequence>
<feature type="active site" description="Charge relay system" evidence="10">
    <location>
        <position position="111"/>
    </location>
</feature>
<keyword evidence="6 10" id="KW-0378">Hydrolase</keyword>
<evidence type="ECO:0000313" key="16">
    <source>
        <dbReference type="Proteomes" id="UP001501414"/>
    </source>
</evidence>
<evidence type="ECO:0000259" key="14">
    <source>
        <dbReference type="Pfam" id="PF00082"/>
    </source>
</evidence>
<evidence type="ECO:0000256" key="7">
    <source>
        <dbReference type="ARBA" id="ARBA00022825"/>
    </source>
</evidence>
<dbReference type="Pfam" id="PF00082">
    <property type="entry name" value="Peptidase_S8"/>
    <property type="match status" value="1"/>
</dbReference>
<feature type="active site" description="Charge relay system" evidence="10">
    <location>
        <position position="291"/>
    </location>
</feature>
<feature type="region of interest" description="Disordered" evidence="11">
    <location>
        <begin position="404"/>
        <end position="452"/>
    </location>
</feature>
<name>A0ABP4J1T9_9PSEU</name>
<dbReference type="NCBIfam" id="TIGR03921">
    <property type="entry name" value="T7SS_mycosin"/>
    <property type="match status" value="1"/>
</dbReference>
<evidence type="ECO:0000256" key="1">
    <source>
        <dbReference type="ARBA" id="ARBA00004162"/>
    </source>
</evidence>
<keyword evidence="16" id="KW-1185">Reference proteome</keyword>